<organism evidence="1 2">
    <name type="scientific">Madurella fahalii</name>
    <dbReference type="NCBI Taxonomy" id="1157608"/>
    <lineage>
        <taxon>Eukaryota</taxon>
        <taxon>Fungi</taxon>
        <taxon>Dikarya</taxon>
        <taxon>Ascomycota</taxon>
        <taxon>Pezizomycotina</taxon>
        <taxon>Sordariomycetes</taxon>
        <taxon>Sordariomycetidae</taxon>
        <taxon>Sordariales</taxon>
        <taxon>Sordariales incertae sedis</taxon>
        <taxon>Madurella</taxon>
    </lineage>
</organism>
<evidence type="ECO:0000313" key="1">
    <source>
        <dbReference type="EMBL" id="GAB1319500.1"/>
    </source>
</evidence>
<name>A0ABQ0GP47_9PEZI</name>
<evidence type="ECO:0000313" key="2">
    <source>
        <dbReference type="Proteomes" id="UP001628179"/>
    </source>
</evidence>
<proteinExistence type="predicted"/>
<gene>
    <name evidence="1" type="ORF">MFIFM68171_09710</name>
</gene>
<sequence>MALDFVDRQSRRTKDKMGWYDQYAKLANTMNIKDIILGLKGETIIAAALTYHRNTGSPVSNDLPWAGTIAEDVGGVTCICIGDVVSRDTIMVRLLESCIRVLKDQGMNRLFLDAVKPGDEGFQSLSFREWARYTKVWQDC</sequence>
<comment type="caution">
    <text evidence="1">The sequence shown here is derived from an EMBL/GenBank/DDBJ whole genome shotgun (WGS) entry which is preliminary data.</text>
</comment>
<dbReference type="EMBL" id="BAAFSV010000005">
    <property type="protein sequence ID" value="GAB1319500.1"/>
    <property type="molecule type" value="Genomic_DNA"/>
</dbReference>
<dbReference type="Gene3D" id="3.40.630.30">
    <property type="match status" value="1"/>
</dbReference>
<dbReference type="Proteomes" id="UP001628179">
    <property type="component" value="Unassembled WGS sequence"/>
</dbReference>
<dbReference type="GeneID" id="98180452"/>
<keyword evidence="2" id="KW-1185">Reference proteome</keyword>
<accession>A0ABQ0GP47</accession>
<protein>
    <submittedName>
        <fullName evidence="1">Uncharacterized protein</fullName>
    </submittedName>
</protein>
<reference evidence="1 2" key="1">
    <citation type="submission" date="2024-09" db="EMBL/GenBank/DDBJ databases">
        <title>Itraconazole resistance in Madurella fahalii resulting from another homologue of gene encoding cytochrome P450 14-alpha sterol demethylase (CYP51).</title>
        <authorList>
            <person name="Yoshioka I."/>
            <person name="Fahal A.H."/>
            <person name="Kaneko S."/>
            <person name="Yaguchi T."/>
        </authorList>
    </citation>
    <scope>NUCLEOTIDE SEQUENCE [LARGE SCALE GENOMIC DNA]</scope>
    <source>
        <strain evidence="1 2">IFM 68171</strain>
    </source>
</reference>
<dbReference type="RefSeq" id="XP_070921230.1">
    <property type="nucleotide sequence ID" value="XM_071065129.1"/>
</dbReference>